<dbReference type="RefSeq" id="WP_386373342.1">
    <property type="nucleotide sequence ID" value="NZ_JBHUMP010000005.1"/>
</dbReference>
<evidence type="ECO:0000313" key="2">
    <source>
        <dbReference type="Proteomes" id="UP001597474"/>
    </source>
</evidence>
<proteinExistence type="predicted"/>
<evidence type="ECO:0008006" key="3">
    <source>
        <dbReference type="Google" id="ProtNLM"/>
    </source>
</evidence>
<evidence type="ECO:0000313" key="1">
    <source>
        <dbReference type="EMBL" id="MFD2739583.1"/>
    </source>
</evidence>
<reference evidence="2" key="1">
    <citation type="journal article" date="2019" name="Int. J. Syst. Evol. Microbiol.">
        <title>The Global Catalogue of Microorganisms (GCM) 10K type strain sequencing project: providing services to taxonomists for standard genome sequencing and annotation.</title>
        <authorList>
            <consortium name="The Broad Institute Genomics Platform"/>
            <consortium name="The Broad Institute Genome Sequencing Center for Infectious Disease"/>
            <person name="Wu L."/>
            <person name="Ma J."/>
        </authorList>
    </citation>
    <scope>NUCLEOTIDE SEQUENCE [LARGE SCALE GENOMIC DNA]</scope>
    <source>
        <strain evidence="2">TISTR 2562</strain>
    </source>
</reference>
<keyword evidence="2" id="KW-1185">Reference proteome</keyword>
<organism evidence="1 2">
    <name type="scientific">Sulfitobacter aestuarii</name>
    <dbReference type="NCBI Taxonomy" id="2161676"/>
    <lineage>
        <taxon>Bacteria</taxon>
        <taxon>Pseudomonadati</taxon>
        <taxon>Pseudomonadota</taxon>
        <taxon>Alphaproteobacteria</taxon>
        <taxon>Rhodobacterales</taxon>
        <taxon>Roseobacteraceae</taxon>
        <taxon>Sulfitobacter</taxon>
    </lineage>
</organism>
<dbReference type="Proteomes" id="UP001597474">
    <property type="component" value="Unassembled WGS sequence"/>
</dbReference>
<name>A0ABW5U2H8_9RHOB</name>
<comment type="caution">
    <text evidence="1">The sequence shown here is derived from an EMBL/GenBank/DDBJ whole genome shotgun (WGS) entry which is preliminary data.</text>
</comment>
<sequence length="117" mass="12837">MSDRYSLDEALAQVARLDRARLVSYMEAQIILPLQTPQGPSLRKIDIKRLELACELSDEFGLEEDALGVVLSLLDQLHGLRAELRDVLGALEEESPEVRARIAAAIARRHGAPGAGH</sequence>
<gene>
    <name evidence="1" type="ORF">ACFSUD_08390</name>
</gene>
<dbReference type="Gene3D" id="1.10.1660.10">
    <property type="match status" value="1"/>
</dbReference>
<protein>
    <recommendedName>
        <fullName evidence="3">Chaperone modulatory protein CbpM</fullName>
    </recommendedName>
</protein>
<dbReference type="EMBL" id="JBHUMP010000005">
    <property type="protein sequence ID" value="MFD2739583.1"/>
    <property type="molecule type" value="Genomic_DNA"/>
</dbReference>
<accession>A0ABW5U2H8</accession>